<dbReference type="InterPro" id="IPR043502">
    <property type="entry name" value="DNA/RNA_pol_sf"/>
</dbReference>
<dbReference type="OrthoDB" id="8046937at2759"/>
<dbReference type="Gene3D" id="3.30.70.270">
    <property type="match status" value="1"/>
</dbReference>
<evidence type="ECO:0000313" key="2">
    <source>
        <dbReference type="Proteomes" id="UP000230750"/>
    </source>
</evidence>
<dbReference type="SUPFAM" id="SSF56672">
    <property type="entry name" value="DNA/RNA polymerases"/>
    <property type="match status" value="1"/>
</dbReference>
<evidence type="ECO:0008006" key="3">
    <source>
        <dbReference type="Google" id="ProtNLM"/>
    </source>
</evidence>
<gene>
    <name evidence="1" type="ORF">BSL78_21265</name>
</gene>
<dbReference type="EMBL" id="MRZV01000982">
    <property type="protein sequence ID" value="PIK41868.1"/>
    <property type="molecule type" value="Genomic_DNA"/>
</dbReference>
<accession>A0A2G8K1I2</accession>
<dbReference type="PANTHER" id="PTHR47331">
    <property type="entry name" value="PHD-TYPE DOMAIN-CONTAINING PROTEIN"/>
    <property type="match status" value="1"/>
</dbReference>
<evidence type="ECO:0000313" key="1">
    <source>
        <dbReference type="EMBL" id="PIK41868.1"/>
    </source>
</evidence>
<protein>
    <recommendedName>
        <fullName evidence="3">Reverse transcriptase domain-containing protein</fullName>
    </recommendedName>
</protein>
<sequence length="294" mass="33603">MKDLLSERYAERVPQEEIVGTNGGINYIPHHGVYHPKKPDKLRVVFDCSARFKGQCLNQYLLQGPNLTNTLIGVLCRFRHEPVAFMCDIKAMFHQFSVNPEHRDFLRFLWWENGDLQSDPVEYRMRVHLFGATSSPGCANFGLKQSAIDHEKEYGSDVGDFIRHNFYVDDGLKSVATEDEAAHLINRSKLLCQRVGLKLHKFTSNSTKVMGTLPPEEHSKGVKDLNVMYNSSNIERALGVYWCVESDTFQFRISLQDKPLTRRGTFPCKLGLRPIRVFSSRCVSRETNTSGDVQ</sequence>
<reference evidence="1 2" key="1">
    <citation type="journal article" date="2017" name="PLoS Biol.">
        <title>The sea cucumber genome provides insights into morphological evolution and visceral regeneration.</title>
        <authorList>
            <person name="Zhang X."/>
            <person name="Sun L."/>
            <person name="Yuan J."/>
            <person name="Sun Y."/>
            <person name="Gao Y."/>
            <person name="Zhang L."/>
            <person name="Li S."/>
            <person name="Dai H."/>
            <person name="Hamel J.F."/>
            <person name="Liu C."/>
            <person name="Yu Y."/>
            <person name="Liu S."/>
            <person name="Lin W."/>
            <person name="Guo K."/>
            <person name="Jin S."/>
            <person name="Xu P."/>
            <person name="Storey K.B."/>
            <person name="Huan P."/>
            <person name="Zhang T."/>
            <person name="Zhou Y."/>
            <person name="Zhang J."/>
            <person name="Lin C."/>
            <person name="Li X."/>
            <person name="Xing L."/>
            <person name="Huo D."/>
            <person name="Sun M."/>
            <person name="Wang L."/>
            <person name="Mercier A."/>
            <person name="Li F."/>
            <person name="Yang H."/>
            <person name="Xiang J."/>
        </authorList>
    </citation>
    <scope>NUCLEOTIDE SEQUENCE [LARGE SCALE GENOMIC DNA]</scope>
    <source>
        <strain evidence="1">Shaxun</strain>
        <tissue evidence="1">Muscle</tissue>
    </source>
</reference>
<dbReference type="AlphaFoldDB" id="A0A2G8K1I2"/>
<dbReference type="PANTHER" id="PTHR47331:SF5">
    <property type="entry name" value="RIBONUCLEASE H"/>
    <property type="match status" value="1"/>
</dbReference>
<dbReference type="CDD" id="cd01644">
    <property type="entry name" value="RT_pepA17"/>
    <property type="match status" value="1"/>
</dbReference>
<dbReference type="InterPro" id="IPR043128">
    <property type="entry name" value="Rev_trsase/Diguanyl_cyclase"/>
</dbReference>
<dbReference type="Proteomes" id="UP000230750">
    <property type="component" value="Unassembled WGS sequence"/>
</dbReference>
<proteinExistence type="predicted"/>
<organism evidence="1 2">
    <name type="scientific">Stichopus japonicus</name>
    <name type="common">Sea cucumber</name>
    <dbReference type="NCBI Taxonomy" id="307972"/>
    <lineage>
        <taxon>Eukaryota</taxon>
        <taxon>Metazoa</taxon>
        <taxon>Echinodermata</taxon>
        <taxon>Eleutherozoa</taxon>
        <taxon>Echinozoa</taxon>
        <taxon>Holothuroidea</taxon>
        <taxon>Aspidochirotacea</taxon>
        <taxon>Aspidochirotida</taxon>
        <taxon>Stichopodidae</taxon>
        <taxon>Apostichopus</taxon>
    </lineage>
</organism>
<dbReference type="STRING" id="307972.A0A2G8K1I2"/>
<dbReference type="Gene3D" id="3.10.10.10">
    <property type="entry name" value="HIV Type 1 Reverse Transcriptase, subunit A, domain 1"/>
    <property type="match status" value="1"/>
</dbReference>
<keyword evidence="2" id="KW-1185">Reference proteome</keyword>
<comment type="caution">
    <text evidence="1">The sequence shown here is derived from an EMBL/GenBank/DDBJ whole genome shotgun (WGS) entry which is preliminary data.</text>
</comment>
<name>A0A2G8K1I2_STIJA</name>